<feature type="compositionally biased region" description="Acidic residues" evidence="12">
    <location>
        <begin position="536"/>
        <end position="549"/>
    </location>
</feature>
<dbReference type="GO" id="GO:0006364">
    <property type="term" value="P:rRNA processing"/>
    <property type="evidence" value="ECO:0007669"/>
    <property type="project" value="UniProtKB-KW"/>
</dbReference>
<evidence type="ECO:0000256" key="1">
    <source>
        <dbReference type="ARBA" id="ARBA00004604"/>
    </source>
</evidence>
<comment type="caution">
    <text evidence="16">The sequence shown here is derived from an EMBL/GenBank/DDBJ whole genome shotgun (WGS) entry which is preliminary data.</text>
</comment>
<feature type="region of interest" description="Disordered" evidence="12">
    <location>
        <begin position="516"/>
        <end position="560"/>
    </location>
</feature>
<accession>A0AA39NP94</accession>
<comment type="domain">
    <text evidence="11">The Q motif is unique to and characteristic of the DEAD box family of RNA helicases and controls ATP binding and hydrolysis.</text>
</comment>
<evidence type="ECO:0000256" key="11">
    <source>
        <dbReference type="RuleBase" id="RU365068"/>
    </source>
</evidence>
<dbReference type="InterPro" id="IPR014001">
    <property type="entry name" value="Helicase_ATP-bd"/>
</dbReference>
<dbReference type="GO" id="GO:0003723">
    <property type="term" value="F:RNA binding"/>
    <property type="evidence" value="ECO:0007669"/>
    <property type="project" value="UniProtKB-UniRule"/>
</dbReference>
<dbReference type="GO" id="GO:0005730">
    <property type="term" value="C:nucleolus"/>
    <property type="evidence" value="ECO:0007669"/>
    <property type="project" value="UniProtKB-SubCell"/>
</dbReference>
<dbReference type="GeneID" id="85366393"/>
<dbReference type="EC" id="3.6.4.13" evidence="11"/>
<feature type="compositionally biased region" description="Basic residues" evidence="12">
    <location>
        <begin position="706"/>
        <end position="715"/>
    </location>
</feature>
<dbReference type="Gene3D" id="3.40.50.300">
    <property type="entry name" value="P-loop containing nucleotide triphosphate hydrolases"/>
    <property type="match status" value="2"/>
</dbReference>
<dbReference type="GO" id="GO:0016787">
    <property type="term" value="F:hydrolase activity"/>
    <property type="evidence" value="ECO:0007669"/>
    <property type="project" value="UniProtKB-KW"/>
</dbReference>
<dbReference type="GO" id="GO:0005524">
    <property type="term" value="F:ATP binding"/>
    <property type="evidence" value="ECO:0007669"/>
    <property type="project" value="UniProtKB-UniRule"/>
</dbReference>
<dbReference type="SUPFAM" id="SSF52540">
    <property type="entry name" value="P-loop containing nucleoside triphosphate hydrolases"/>
    <property type="match status" value="1"/>
</dbReference>
<dbReference type="PROSITE" id="PS51192">
    <property type="entry name" value="HELICASE_ATP_BIND_1"/>
    <property type="match status" value="1"/>
</dbReference>
<evidence type="ECO:0000256" key="8">
    <source>
        <dbReference type="ARBA" id="ARBA00022884"/>
    </source>
</evidence>
<feature type="region of interest" description="Disordered" evidence="12">
    <location>
        <begin position="678"/>
        <end position="778"/>
    </location>
</feature>
<keyword evidence="7 10" id="KW-0067">ATP-binding</keyword>
<dbReference type="Pfam" id="PF00270">
    <property type="entry name" value="DEAD"/>
    <property type="match status" value="1"/>
</dbReference>
<dbReference type="SMART" id="SM00487">
    <property type="entry name" value="DEXDc"/>
    <property type="match status" value="1"/>
</dbReference>
<dbReference type="InterPro" id="IPR011545">
    <property type="entry name" value="DEAD/DEAH_box_helicase_dom"/>
</dbReference>
<evidence type="ECO:0000313" key="16">
    <source>
        <dbReference type="EMBL" id="KAK0469058.1"/>
    </source>
</evidence>
<gene>
    <name evidence="16" type="ORF">EV420DRAFT_6288</name>
</gene>
<dbReference type="GO" id="GO:0003724">
    <property type="term" value="F:RNA helicase activity"/>
    <property type="evidence" value="ECO:0007669"/>
    <property type="project" value="UniProtKB-EC"/>
</dbReference>
<reference evidence="16" key="1">
    <citation type="submission" date="2023-06" db="EMBL/GenBank/DDBJ databases">
        <authorList>
            <consortium name="Lawrence Berkeley National Laboratory"/>
            <person name="Ahrendt S."/>
            <person name="Sahu N."/>
            <person name="Indic B."/>
            <person name="Wong-Bajracharya J."/>
            <person name="Merenyi Z."/>
            <person name="Ke H.-M."/>
            <person name="Monk M."/>
            <person name="Kocsube S."/>
            <person name="Drula E."/>
            <person name="Lipzen A."/>
            <person name="Balint B."/>
            <person name="Henrissat B."/>
            <person name="Andreopoulos B."/>
            <person name="Martin F.M."/>
            <person name="Harder C.B."/>
            <person name="Rigling D."/>
            <person name="Ford K.L."/>
            <person name="Foster G.D."/>
            <person name="Pangilinan J."/>
            <person name="Papanicolaou A."/>
            <person name="Barry K."/>
            <person name="LaButti K."/>
            <person name="Viragh M."/>
            <person name="Koriabine M."/>
            <person name="Yan M."/>
            <person name="Riley R."/>
            <person name="Champramary S."/>
            <person name="Plett K.L."/>
            <person name="Tsai I.J."/>
            <person name="Slot J."/>
            <person name="Sipos G."/>
            <person name="Plett J."/>
            <person name="Nagy L.G."/>
            <person name="Grigoriev I.V."/>
        </authorList>
    </citation>
    <scope>NUCLEOTIDE SEQUENCE</scope>
    <source>
        <strain evidence="16">CCBAS 213</strain>
    </source>
</reference>
<evidence type="ECO:0000256" key="12">
    <source>
        <dbReference type="SAM" id="MobiDB-lite"/>
    </source>
</evidence>
<feature type="domain" description="DEAD-box RNA helicase Q" evidence="15">
    <location>
        <begin position="57"/>
        <end position="85"/>
    </location>
</feature>
<evidence type="ECO:0000256" key="2">
    <source>
        <dbReference type="ARBA" id="ARBA00022517"/>
    </source>
</evidence>
<protein>
    <recommendedName>
        <fullName evidence="11">ATP-dependent RNA helicase</fullName>
        <ecNumber evidence="11">3.6.4.13</ecNumber>
    </recommendedName>
</protein>
<dbReference type="SMART" id="SM01178">
    <property type="entry name" value="DUF4217"/>
    <property type="match status" value="1"/>
</dbReference>
<dbReference type="RefSeq" id="XP_060338851.1">
    <property type="nucleotide sequence ID" value="XM_060482845.1"/>
</dbReference>
<keyword evidence="8 11" id="KW-0694">RNA-binding</keyword>
<keyword evidence="5 10" id="KW-0378">Hydrolase</keyword>
<proteinExistence type="inferred from homology"/>
<comment type="catalytic activity">
    <reaction evidence="11">
        <text>ATP + H2O = ADP + phosphate + H(+)</text>
        <dbReference type="Rhea" id="RHEA:13065"/>
        <dbReference type="ChEBI" id="CHEBI:15377"/>
        <dbReference type="ChEBI" id="CHEBI:15378"/>
        <dbReference type="ChEBI" id="CHEBI:30616"/>
        <dbReference type="ChEBI" id="CHEBI:43474"/>
        <dbReference type="ChEBI" id="CHEBI:456216"/>
        <dbReference type="EC" id="3.6.4.13"/>
    </reaction>
</comment>
<dbReference type="PROSITE" id="PS51195">
    <property type="entry name" value="Q_MOTIF"/>
    <property type="match status" value="1"/>
</dbReference>
<dbReference type="PANTHER" id="PTHR24031">
    <property type="entry name" value="RNA HELICASE"/>
    <property type="match status" value="1"/>
</dbReference>
<dbReference type="Proteomes" id="UP001175211">
    <property type="component" value="Unassembled WGS sequence"/>
</dbReference>
<feature type="domain" description="Helicase ATP-binding" evidence="13">
    <location>
        <begin position="88"/>
        <end position="262"/>
    </location>
</feature>
<evidence type="ECO:0000256" key="7">
    <source>
        <dbReference type="ARBA" id="ARBA00022840"/>
    </source>
</evidence>
<dbReference type="Pfam" id="PF13959">
    <property type="entry name" value="CTE_SPB4"/>
    <property type="match status" value="1"/>
</dbReference>
<dbReference type="CDD" id="cd18787">
    <property type="entry name" value="SF2_C_DEAD"/>
    <property type="match status" value="1"/>
</dbReference>
<dbReference type="InterPro" id="IPR025313">
    <property type="entry name" value="SPB4-like_CTE"/>
</dbReference>
<dbReference type="InterPro" id="IPR027417">
    <property type="entry name" value="P-loop_NTPase"/>
</dbReference>
<dbReference type="AlphaFoldDB" id="A0AA39NP94"/>
<evidence type="ECO:0000313" key="17">
    <source>
        <dbReference type="Proteomes" id="UP001175211"/>
    </source>
</evidence>
<evidence type="ECO:0000256" key="3">
    <source>
        <dbReference type="ARBA" id="ARBA00022552"/>
    </source>
</evidence>
<keyword evidence="3" id="KW-0698">rRNA processing</keyword>
<evidence type="ECO:0000259" key="14">
    <source>
        <dbReference type="PROSITE" id="PS51194"/>
    </source>
</evidence>
<dbReference type="EMBL" id="JAUEPS010000001">
    <property type="protein sequence ID" value="KAK0469058.1"/>
    <property type="molecule type" value="Genomic_DNA"/>
</dbReference>
<feature type="short sequence motif" description="Q motif" evidence="9">
    <location>
        <begin position="57"/>
        <end position="85"/>
    </location>
</feature>
<evidence type="ECO:0000256" key="4">
    <source>
        <dbReference type="ARBA" id="ARBA00022741"/>
    </source>
</evidence>
<evidence type="ECO:0000256" key="6">
    <source>
        <dbReference type="ARBA" id="ARBA00022806"/>
    </source>
</evidence>
<feature type="compositionally biased region" description="Polar residues" evidence="12">
    <location>
        <begin position="762"/>
        <end position="771"/>
    </location>
</feature>
<evidence type="ECO:0000259" key="15">
    <source>
        <dbReference type="PROSITE" id="PS51195"/>
    </source>
</evidence>
<dbReference type="SMART" id="SM00490">
    <property type="entry name" value="HELICc"/>
    <property type="match status" value="1"/>
</dbReference>
<comment type="subcellular location">
    <subcellularLocation>
        <location evidence="1">Nucleus</location>
        <location evidence="1">Nucleolus</location>
    </subcellularLocation>
</comment>
<keyword evidence="17" id="KW-1185">Reference proteome</keyword>
<evidence type="ECO:0000256" key="5">
    <source>
        <dbReference type="ARBA" id="ARBA00022801"/>
    </source>
</evidence>
<dbReference type="InterPro" id="IPR001650">
    <property type="entry name" value="Helicase_C-like"/>
</dbReference>
<evidence type="ECO:0000256" key="9">
    <source>
        <dbReference type="PROSITE-ProRule" id="PRU00552"/>
    </source>
</evidence>
<feature type="compositionally biased region" description="Low complexity" evidence="12">
    <location>
        <begin position="522"/>
        <end position="535"/>
    </location>
</feature>
<dbReference type="CDD" id="cd17941">
    <property type="entry name" value="DEADc_DDX10"/>
    <property type="match status" value="1"/>
</dbReference>
<keyword evidence="6 10" id="KW-0347">Helicase</keyword>
<organism evidence="16 17">
    <name type="scientific">Armillaria tabescens</name>
    <name type="common">Ringless honey mushroom</name>
    <name type="synonym">Agaricus tabescens</name>
    <dbReference type="NCBI Taxonomy" id="1929756"/>
    <lineage>
        <taxon>Eukaryota</taxon>
        <taxon>Fungi</taxon>
        <taxon>Dikarya</taxon>
        <taxon>Basidiomycota</taxon>
        <taxon>Agaricomycotina</taxon>
        <taxon>Agaricomycetes</taxon>
        <taxon>Agaricomycetidae</taxon>
        <taxon>Agaricales</taxon>
        <taxon>Marasmiineae</taxon>
        <taxon>Physalacriaceae</taxon>
        <taxon>Desarmillaria</taxon>
    </lineage>
</organism>
<dbReference type="Pfam" id="PF00271">
    <property type="entry name" value="Helicase_C"/>
    <property type="match status" value="1"/>
</dbReference>
<feature type="region of interest" description="Disordered" evidence="12">
    <location>
        <begin position="1"/>
        <end position="31"/>
    </location>
</feature>
<dbReference type="PROSITE" id="PS00039">
    <property type="entry name" value="DEAD_ATP_HELICASE"/>
    <property type="match status" value="1"/>
</dbReference>
<comment type="function">
    <text evidence="11">RNA helicase.</text>
</comment>
<sequence>MTYQPEAGPSRPSKASKAKKGAKNAVRSAKIRQMSENQKIDALDQDALNFVSPENLKAFTDLPISDYTKRGLKKAFFVNMTDIQAKSIPVSLKGKDVLGAARTGSGKTLAFLIPVLEILYRRKWGPSDGLGALIISPTRELAVQIFDVLRSIGGYHSFSAGLVIGGKNLKDERDRLSRMNILVATPGRLLQHMDQTFGFESDNLQVLVLDEADRILDMGFSRTLSALLAHLPKSRQTLLFSATQTQSVSDLARLSLKDPVHIGIHNDEEVSGTMATPENLSQHYLVCTLDQKLSLLWSFIKSHLQSKVLVFLSSCKQVRFVYETFCKMHPGISLLHLHGKQKQTARLNMYNKFTTSKHSVLFATDIAARGLDFPSVDWVLQVDAPEDAETYIHRVGRTARYESKGKGLIFLMPSEEEGMLAALKTKSITADKLKVRGSKTQNVDNQLQNLAFQDPEIKYLGQRAFVSYLRSVYLHKDKSIFKVSELPVDQFAESLGLPGTPKIKFLSKEMAKKKKNADRTAAKATAEALKDNSGSEVEEDSSSEEEDNALEQTTTKADTVRTKYDRMFERKNQGVLSEHYNKLVDREPGDDDDDFMTLKRADHELEEDPSAEPLNLVKIDNLSNRKLKLGRAKRTLILNAPSSKKIVFNDAGEAKEVYGVADAEEWVKERGGMEGVMKEGAKYAEGERGKMKVADVVDKEEAREKKREKKRKRKEREKEVMMDDGPIVEPLPEDDGYVSPTFDLSSDDEDDAIAPPPKRQKSASNQKSGGQNFIEDDEELALQLLGSRR</sequence>
<dbReference type="InterPro" id="IPR000629">
    <property type="entry name" value="RNA-helicase_DEAD-box_CS"/>
</dbReference>
<feature type="compositionally biased region" description="Basic and acidic residues" evidence="12">
    <location>
        <begin position="678"/>
        <end position="705"/>
    </location>
</feature>
<keyword evidence="2" id="KW-0690">Ribosome biogenesis</keyword>
<dbReference type="InterPro" id="IPR014014">
    <property type="entry name" value="RNA_helicase_DEAD_Q_motif"/>
</dbReference>
<evidence type="ECO:0000259" key="13">
    <source>
        <dbReference type="PROSITE" id="PS51192"/>
    </source>
</evidence>
<evidence type="ECO:0000256" key="10">
    <source>
        <dbReference type="RuleBase" id="RU000492"/>
    </source>
</evidence>
<keyword evidence="4 10" id="KW-0547">Nucleotide-binding</keyword>
<dbReference type="PROSITE" id="PS51194">
    <property type="entry name" value="HELICASE_CTER"/>
    <property type="match status" value="1"/>
</dbReference>
<name>A0AA39NP94_ARMTA</name>
<feature type="domain" description="Helicase C-terminal" evidence="14">
    <location>
        <begin position="288"/>
        <end position="451"/>
    </location>
</feature>
<comment type="similarity">
    <text evidence="10">Belongs to the DEAD box helicase family.</text>
</comment>